<comment type="caution">
    <text evidence="1">The sequence shown here is derived from an EMBL/GenBank/DDBJ whole genome shotgun (WGS) entry which is preliminary data.</text>
</comment>
<proteinExistence type="predicted"/>
<accession>A0ACC3MR04</accession>
<name>A0ACC3MR04_9PEZI</name>
<sequence>MSSNVGLTTPRGSGTSGYVQSNKAHLRPREKTQPYPNDYDTIKQRQRQPDKEILEHDRKREVEVKVFELRDKLEDEGVDEDEIDDQCDALRKKLEAEQARTKGGGPNARGLKSHQVHELAKAKIEESEKLRKALGISQDYEEGSHWKRQEERKLEMERGRAKGDDR</sequence>
<reference evidence="1" key="1">
    <citation type="submission" date="2023-07" db="EMBL/GenBank/DDBJ databases">
        <title>Black Yeasts Isolated from many extreme environments.</title>
        <authorList>
            <person name="Coleine C."/>
            <person name="Stajich J.E."/>
            <person name="Selbmann L."/>
        </authorList>
    </citation>
    <scope>NUCLEOTIDE SEQUENCE</scope>
    <source>
        <strain evidence="1">CCFEE 5714</strain>
    </source>
</reference>
<evidence type="ECO:0000313" key="1">
    <source>
        <dbReference type="EMBL" id="KAK3701546.1"/>
    </source>
</evidence>
<evidence type="ECO:0000313" key="2">
    <source>
        <dbReference type="Proteomes" id="UP001281147"/>
    </source>
</evidence>
<dbReference type="EMBL" id="JAUTXU010000172">
    <property type="protein sequence ID" value="KAK3701546.1"/>
    <property type="molecule type" value="Genomic_DNA"/>
</dbReference>
<protein>
    <submittedName>
        <fullName evidence="1">RNA-splicing factor</fullName>
    </submittedName>
</protein>
<keyword evidence="2" id="KW-1185">Reference proteome</keyword>
<gene>
    <name evidence="1" type="primary">CWC21_2</name>
    <name evidence="1" type="ORF">LTR37_015400</name>
</gene>
<dbReference type="Proteomes" id="UP001281147">
    <property type="component" value="Unassembled WGS sequence"/>
</dbReference>
<organism evidence="1 2">
    <name type="scientific">Vermiconidia calcicola</name>
    <dbReference type="NCBI Taxonomy" id="1690605"/>
    <lineage>
        <taxon>Eukaryota</taxon>
        <taxon>Fungi</taxon>
        <taxon>Dikarya</taxon>
        <taxon>Ascomycota</taxon>
        <taxon>Pezizomycotina</taxon>
        <taxon>Dothideomycetes</taxon>
        <taxon>Dothideomycetidae</taxon>
        <taxon>Mycosphaerellales</taxon>
        <taxon>Extremaceae</taxon>
        <taxon>Vermiconidia</taxon>
    </lineage>
</organism>